<evidence type="ECO:0000313" key="2">
    <source>
        <dbReference type="EMBL" id="OPX42788.1"/>
    </source>
</evidence>
<dbReference type="RefSeq" id="WP_080065711.1">
    <property type="nucleotide sequence ID" value="NZ_MZGX01000024.1"/>
</dbReference>
<dbReference type="OrthoDB" id="9795206at2"/>
<dbReference type="Gene3D" id="3.40.630.30">
    <property type="match status" value="1"/>
</dbReference>
<dbReference type="PANTHER" id="PTHR43415:SF3">
    <property type="entry name" value="GNAT-FAMILY ACETYLTRANSFERASE"/>
    <property type="match status" value="1"/>
</dbReference>
<gene>
    <name evidence="2" type="ORF">CLHUN_32720</name>
</gene>
<keyword evidence="2" id="KW-0808">Transferase</keyword>
<dbReference type="PANTHER" id="PTHR43415">
    <property type="entry name" value="SPERMIDINE N(1)-ACETYLTRANSFERASE"/>
    <property type="match status" value="1"/>
</dbReference>
<dbReference type="PROSITE" id="PS51186">
    <property type="entry name" value="GNAT"/>
    <property type="match status" value="1"/>
</dbReference>
<dbReference type="SUPFAM" id="SSF55729">
    <property type="entry name" value="Acyl-CoA N-acyltransferases (Nat)"/>
    <property type="match status" value="1"/>
</dbReference>
<dbReference type="EMBL" id="MZGX01000024">
    <property type="protein sequence ID" value="OPX42788.1"/>
    <property type="molecule type" value="Genomic_DNA"/>
</dbReference>
<dbReference type="STRING" id="48256.CLHUN_32720"/>
<protein>
    <submittedName>
        <fullName evidence="2">Acetyltransferase (GNAT) family protein</fullName>
    </submittedName>
</protein>
<proteinExistence type="predicted"/>
<organism evidence="2 3">
    <name type="scientific">Ruminiclostridium hungatei</name>
    <name type="common">Clostridium hungatei</name>
    <dbReference type="NCBI Taxonomy" id="48256"/>
    <lineage>
        <taxon>Bacteria</taxon>
        <taxon>Bacillati</taxon>
        <taxon>Bacillota</taxon>
        <taxon>Clostridia</taxon>
        <taxon>Eubacteriales</taxon>
        <taxon>Oscillospiraceae</taxon>
        <taxon>Ruminiclostridium</taxon>
    </lineage>
</organism>
<name>A0A1V4SFZ5_RUMHU</name>
<sequence length="158" mass="18126">MEQAEGGMVLEVKLRDVCTDDIHMIERWYVEIDGRNYLSRFRPKDSYFYGWYIIEADGIGVGTVWLEKEHLQDNTAALGIMIGNKDIFGKGVGERAIRSAIGKCRQILGFNSVILNVRESNSRAKKCYEKCGFKLEGIYDKFNEKGEGFKVLRMILEL</sequence>
<feature type="domain" description="N-acetyltransferase" evidence="1">
    <location>
        <begin position="12"/>
        <end position="158"/>
    </location>
</feature>
<keyword evidence="3" id="KW-1185">Reference proteome</keyword>
<dbReference type="InterPro" id="IPR016181">
    <property type="entry name" value="Acyl_CoA_acyltransferase"/>
</dbReference>
<dbReference type="AlphaFoldDB" id="A0A1V4SFZ5"/>
<evidence type="ECO:0000259" key="1">
    <source>
        <dbReference type="PROSITE" id="PS51186"/>
    </source>
</evidence>
<dbReference type="GO" id="GO:0016747">
    <property type="term" value="F:acyltransferase activity, transferring groups other than amino-acyl groups"/>
    <property type="evidence" value="ECO:0007669"/>
    <property type="project" value="InterPro"/>
</dbReference>
<reference evidence="2 3" key="1">
    <citation type="submission" date="2017-03" db="EMBL/GenBank/DDBJ databases">
        <title>Genome sequence of Clostridium hungatei DSM 14427.</title>
        <authorList>
            <person name="Poehlein A."/>
            <person name="Daniel R."/>
        </authorList>
    </citation>
    <scope>NUCLEOTIDE SEQUENCE [LARGE SCALE GENOMIC DNA]</scope>
    <source>
        <strain evidence="2 3">DSM 14427</strain>
    </source>
</reference>
<dbReference type="Pfam" id="PF13302">
    <property type="entry name" value="Acetyltransf_3"/>
    <property type="match status" value="1"/>
</dbReference>
<evidence type="ECO:0000313" key="3">
    <source>
        <dbReference type="Proteomes" id="UP000191554"/>
    </source>
</evidence>
<dbReference type="Proteomes" id="UP000191554">
    <property type="component" value="Unassembled WGS sequence"/>
</dbReference>
<accession>A0A1V4SFZ5</accession>
<dbReference type="InterPro" id="IPR000182">
    <property type="entry name" value="GNAT_dom"/>
</dbReference>
<comment type="caution">
    <text evidence="2">The sequence shown here is derived from an EMBL/GenBank/DDBJ whole genome shotgun (WGS) entry which is preliminary data.</text>
</comment>